<dbReference type="AlphaFoldDB" id="A0A652LEL6"/>
<organism evidence="2">
    <name type="scientific">Streptomyces sp. gb1(2016)</name>
    <dbReference type="NCBI Taxonomy" id="1828321"/>
    <lineage>
        <taxon>Bacteria</taxon>
        <taxon>Bacillati</taxon>
        <taxon>Actinomycetota</taxon>
        <taxon>Actinomycetes</taxon>
        <taxon>Kitasatosporales</taxon>
        <taxon>Streptomycetaceae</taxon>
        <taxon>Streptomyces</taxon>
    </lineage>
</organism>
<feature type="compositionally biased region" description="Basic and acidic residues" evidence="1">
    <location>
        <begin position="7"/>
        <end position="21"/>
    </location>
</feature>
<protein>
    <submittedName>
        <fullName evidence="2">Uncharacterized protein</fullName>
    </submittedName>
</protein>
<dbReference type="EMBL" id="RDBM01000004">
    <property type="protein sequence ID" value="TXS34276.1"/>
    <property type="molecule type" value="Genomic_DNA"/>
</dbReference>
<evidence type="ECO:0000256" key="1">
    <source>
        <dbReference type="SAM" id="MobiDB-lite"/>
    </source>
</evidence>
<evidence type="ECO:0000313" key="2">
    <source>
        <dbReference type="EMBL" id="TXS34276.1"/>
    </source>
</evidence>
<proteinExistence type="predicted"/>
<comment type="caution">
    <text evidence="2">The sequence shown here is derived from an EMBL/GenBank/DDBJ whole genome shotgun (WGS) entry which is preliminary data.</text>
</comment>
<name>A0A652LEL6_9ACTN</name>
<feature type="region of interest" description="Disordered" evidence="1">
    <location>
        <begin position="1"/>
        <end position="26"/>
    </location>
</feature>
<reference evidence="2" key="1">
    <citation type="submission" date="2018-10" db="EMBL/GenBank/DDBJ databases">
        <authorList>
            <person name="Hariharan J."/>
            <person name="Choudoir M.J."/>
            <person name="Diebold P."/>
            <person name="Panke-Buisse K."/>
            <person name="Campbell A.N."/>
            <person name="Buckley D.H."/>
        </authorList>
    </citation>
    <scope>NUCLEOTIDE SEQUENCE</scope>
    <source>
        <strain evidence="2">Gb1</strain>
    </source>
</reference>
<sequence length="259" mass="28863">MSTPPDPPEHPTETRTRETNRPVRPTFRPAVVPDITQRAGEEAARDNLVLLPSRGSRGRRAYRLFYADEDAHLDRDLRQVLWARVSFTPYDERRRPTGEPEWKLMHPFRQRATMERMRCQICTAPAATPLGSIFLAGPADYASHEAPLLTNQPPVCARHVATAAALCPHLGEDPVVFLATSAPVYGVLGTMYGLVDGRVEVVAHPREPLPYGHPNLPTLLASQLIRRLARFRVLTVSELQQDLAELPGQTAPPRLRPSA</sequence>
<gene>
    <name evidence="2" type="ORF">EAO74_00385</name>
</gene>
<accession>A0A652LEL6</accession>